<dbReference type="Proteomes" id="UP000612808">
    <property type="component" value="Unassembled WGS sequence"/>
</dbReference>
<dbReference type="InterPro" id="IPR029063">
    <property type="entry name" value="SAM-dependent_MTases_sf"/>
</dbReference>
<comment type="caution">
    <text evidence="1">The sequence shown here is derived from an EMBL/GenBank/DDBJ whole genome shotgun (WGS) entry which is preliminary data.</text>
</comment>
<sequence>MSWDKTSFDEIYRQPDPRAYFATLGPLDYQIPTHGSAVFRRLAAALARDGRHVTVLDLCSSYGLTAALLNHDVTLADLRHRYADPDLAELSPDELVDADQEYFAARRRPHRTRVVGVDASAPAVRYAIRAGLLDAAFAENLEDRTASDKLRASAADADLVTVTGGVGYITSQTFERLLGCRDDPPWVAAFTLRTVGYDAIAAVLDRYGLVTEQLEGRTFKQRRFFDDRERRSTLDALARAGVDPTGLEADGWYHSVFYLSRPAHHVAHRPVASFVA</sequence>
<name>A0A8J3J4P6_9ACTN</name>
<gene>
    <name evidence="1" type="ORF">Aru02nite_66350</name>
</gene>
<protein>
    <submittedName>
        <fullName evidence="1">Methyltransferase type 12</fullName>
    </submittedName>
</protein>
<evidence type="ECO:0000313" key="1">
    <source>
        <dbReference type="EMBL" id="GID15746.1"/>
    </source>
</evidence>
<proteinExistence type="predicted"/>
<dbReference type="SUPFAM" id="SSF53335">
    <property type="entry name" value="S-adenosyl-L-methionine-dependent methyltransferases"/>
    <property type="match status" value="1"/>
</dbReference>
<reference evidence="1" key="1">
    <citation type="submission" date="2021-01" db="EMBL/GenBank/DDBJ databases">
        <title>Whole genome shotgun sequence of Actinocatenispora rupis NBRC 107355.</title>
        <authorList>
            <person name="Komaki H."/>
            <person name="Tamura T."/>
        </authorList>
    </citation>
    <scope>NUCLEOTIDE SEQUENCE</scope>
    <source>
        <strain evidence="1">NBRC 107355</strain>
    </source>
</reference>
<accession>A0A8J3J4P6</accession>
<dbReference type="GO" id="GO:0008168">
    <property type="term" value="F:methyltransferase activity"/>
    <property type="evidence" value="ECO:0007669"/>
    <property type="project" value="UniProtKB-KW"/>
</dbReference>
<dbReference type="AlphaFoldDB" id="A0A8J3J4P6"/>
<dbReference type="RefSeq" id="WP_203664169.1">
    <property type="nucleotide sequence ID" value="NZ_BAAAZM010000025.1"/>
</dbReference>
<keyword evidence="2" id="KW-1185">Reference proteome</keyword>
<dbReference type="EMBL" id="BOMB01000047">
    <property type="protein sequence ID" value="GID15746.1"/>
    <property type="molecule type" value="Genomic_DNA"/>
</dbReference>
<keyword evidence="1" id="KW-0808">Transferase</keyword>
<evidence type="ECO:0000313" key="2">
    <source>
        <dbReference type="Proteomes" id="UP000612808"/>
    </source>
</evidence>
<organism evidence="1 2">
    <name type="scientific">Actinocatenispora rupis</name>
    <dbReference type="NCBI Taxonomy" id="519421"/>
    <lineage>
        <taxon>Bacteria</taxon>
        <taxon>Bacillati</taxon>
        <taxon>Actinomycetota</taxon>
        <taxon>Actinomycetes</taxon>
        <taxon>Micromonosporales</taxon>
        <taxon>Micromonosporaceae</taxon>
        <taxon>Actinocatenispora</taxon>
    </lineage>
</organism>
<dbReference type="GO" id="GO:0032259">
    <property type="term" value="P:methylation"/>
    <property type="evidence" value="ECO:0007669"/>
    <property type="project" value="UniProtKB-KW"/>
</dbReference>
<keyword evidence="1" id="KW-0489">Methyltransferase</keyword>